<keyword evidence="6" id="KW-0479">Metal-binding</keyword>
<dbReference type="OrthoDB" id="66726at2759"/>
<evidence type="ECO:0000259" key="16">
    <source>
        <dbReference type="PROSITE" id="PS50089"/>
    </source>
</evidence>
<keyword evidence="9" id="KW-1000">Mitochondrion outer membrane</keyword>
<dbReference type="EC" id="2.3.2.27" evidence="3"/>
<evidence type="ECO:0000256" key="5">
    <source>
        <dbReference type="ARBA" id="ARBA00022692"/>
    </source>
</evidence>
<keyword evidence="12" id="KW-0496">Mitochondrion</keyword>
<dbReference type="GO" id="GO:0005741">
    <property type="term" value="C:mitochondrial outer membrane"/>
    <property type="evidence" value="ECO:0007669"/>
    <property type="project" value="UniProtKB-SubCell"/>
</dbReference>
<dbReference type="InterPro" id="IPR013083">
    <property type="entry name" value="Znf_RING/FYVE/PHD"/>
</dbReference>
<evidence type="ECO:0000256" key="12">
    <source>
        <dbReference type="ARBA" id="ARBA00023128"/>
    </source>
</evidence>
<proteinExistence type="predicted"/>
<dbReference type="Gene3D" id="3.30.40.10">
    <property type="entry name" value="Zinc/RING finger domain, C3HC4 (zinc finger)"/>
    <property type="match status" value="1"/>
</dbReference>
<evidence type="ECO:0000313" key="17">
    <source>
        <dbReference type="EMBL" id="EDO39401.1"/>
    </source>
</evidence>
<dbReference type="AlphaFoldDB" id="A7SA58"/>
<dbReference type="HOGENOM" id="CLU_050604_1_0_1"/>
<dbReference type="InterPro" id="IPR001841">
    <property type="entry name" value="Znf_RING"/>
</dbReference>
<dbReference type="GO" id="GO:0016567">
    <property type="term" value="P:protein ubiquitination"/>
    <property type="evidence" value="ECO:0000318"/>
    <property type="project" value="GO_Central"/>
</dbReference>
<dbReference type="PhylomeDB" id="A7SA58"/>
<comment type="subcellular location">
    <subcellularLocation>
        <location evidence="2">Mitochondrion outer membrane</location>
        <topology evidence="2">Multi-pass membrane protein</topology>
    </subcellularLocation>
</comment>
<dbReference type="PROSITE" id="PS50089">
    <property type="entry name" value="ZF_RING_2"/>
    <property type="match status" value="1"/>
</dbReference>
<protein>
    <recommendedName>
        <fullName evidence="3">RING-type E3 ubiquitin transferase</fullName>
        <ecNumber evidence="3">2.3.2.27</ecNumber>
    </recommendedName>
</protein>
<comment type="catalytic activity">
    <reaction evidence="1">
        <text>S-ubiquitinyl-[E2 ubiquitin-conjugating enzyme]-L-cysteine + [acceptor protein]-L-lysine = [E2 ubiquitin-conjugating enzyme]-L-cysteine + N(6)-ubiquitinyl-[acceptor protein]-L-lysine.</text>
        <dbReference type="EC" id="2.3.2.27"/>
    </reaction>
</comment>
<dbReference type="KEGG" id="nve:5511055"/>
<dbReference type="GO" id="GO:0008270">
    <property type="term" value="F:zinc ion binding"/>
    <property type="evidence" value="ECO:0007669"/>
    <property type="project" value="UniProtKB-KW"/>
</dbReference>
<evidence type="ECO:0000256" key="13">
    <source>
        <dbReference type="ARBA" id="ARBA00023136"/>
    </source>
</evidence>
<evidence type="ECO:0000256" key="3">
    <source>
        <dbReference type="ARBA" id="ARBA00012483"/>
    </source>
</evidence>
<organism evidence="17 18">
    <name type="scientific">Nematostella vectensis</name>
    <name type="common">Starlet sea anemone</name>
    <dbReference type="NCBI Taxonomy" id="45351"/>
    <lineage>
        <taxon>Eukaryota</taxon>
        <taxon>Metazoa</taxon>
        <taxon>Cnidaria</taxon>
        <taxon>Anthozoa</taxon>
        <taxon>Hexacorallia</taxon>
        <taxon>Actiniaria</taxon>
        <taxon>Edwardsiidae</taxon>
        <taxon>Nematostella</taxon>
    </lineage>
</organism>
<keyword evidence="10" id="KW-0862">Zinc</keyword>
<keyword evidence="13 15" id="KW-0472">Membrane</keyword>
<evidence type="ECO:0000256" key="10">
    <source>
        <dbReference type="ARBA" id="ARBA00022833"/>
    </source>
</evidence>
<keyword evidence="8" id="KW-0833">Ubl conjugation pathway</keyword>
<dbReference type="InParanoid" id="A7SA58"/>
<evidence type="ECO:0000256" key="8">
    <source>
        <dbReference type="ARBA" id="ARBA00022786"/>
    </source>
</evidence>
<gene>
    <name evidence="17" type="ORF">NEMVEDRAFT_v1g168237</name>
</gene>
<evidence type="ECO:0000256" key="11">
    <source>
        <dbReference type="ARBA" id="ARBA00022989"/>
    </source>
</evidence>
<keyword evidence="18" id="KW-1185">Reference proteome</keyword>
<dbReference type="EMBL" id="DS469607">
    <property type="protein sequence ID" value="EDO39401.1"/>
    <property type="molecule type" value="Genomic_DNA"/>
</dbReference>
<keyword evidence="7 14" id="KW-0863">Zinc-finger</keyword>
<keyword evidence="4" id="KW-0808">Transferase</keyword>
<dbReference type="Pfam" id="PF13920">
    <property type="entry name" value="zf-C3HC4_3"/>
    <property type="match status" value="1"/>
</dbReference>
<dbReference type="SMART" id="SM00184">
    <property type="entry name" value="RING"/>
    <property type="match status" value="1"/>
</dbReference>
<evidence type="ECO:0000256" key="7">
    <source>
        <dbReference type="ARBA" id="ARBA00022771"/>
    </source>
</evidence>
<accession>A7SA58</accession>
<sequence length="342" mass="38178">MTELYCIVGGIGSAALSVICYAVYRNRSSVLHAVEGAANIDISSALTALQAREDKCIPYAVITGEAHPLKWDDLIESSYKQGVKGLIQEVKILEHKSEYSKSSRTWFNSQRLLSMATDAIPFILRGPYYGFVKVTEPLKARNLDLKVIYDKFEPADSTLGKTLMDWVSGDKTKGFQAVERMLCPGTTLTGIGELSLSEGGVQISPPSNSLPYYLTQLSVEAIIKQLKSSRKTWMVLSAIFACGGSILLLVVLYKAWSRRRERARREREVEPWNFREAARVEVNIPDMDENQGTQCVICLENQRNVVLLNCGHVCSCRTCAQQIHQCPVCRGDIVRMVPIYQS</sequence>
<reference evidence="17 18" key="1">
    <citation type="journal article" date="2007" name="Science">
        <title>Sea anemone genome reveals ancestral eumetazoan gene repertoire and genomic organization.</title>
        <authorList>
            <person name="Putnam N.H."/>
            <person name="Srivastava M."/>
            <person name="Hellsten U."/>
            <person name="Dirks B."/>
            <person name="Chapman J."/>
            <person name="Salamov A."/>
            <person name="Terry A."/>
            <person name="Shapiro H."/>
            <person name="Lindquist E."/>
            <person name="Kapitonov V.V."/>
            <person name="Jurka J."/>
            <person name="Genikhovich G."/>
            <person name="Grigoriev I.V."/>
            <person name="Lucas S.M."/>
            <person name="Steele R.E."/>
            <person name="Finnerty J.R."/>
            <person name="Technau U."/>
            <person name="Martindale M.Q."/>
            <person name="Rokhsar D.S."/>
        </authorList>
    </citation>
    <scope>NUCLEOTIDE SEQUENCE [LARGE SCALE GENOMIC DNA]</scope>
    <source>
        <strain evidence="18">CH2 X CH6</strain>
    </source>
</reference>
<dbReference type="PANTHER" id="PTHR12183:SF32">
    <property type="entry name" value="MITOCHONDRIAL E3 UBIQUITIN PROTEIN LIGASE 1"/>
    <property type="match status" value="1"/>
</dbReference>
<dbReference type="GO" id="GO:0004842">
    <property type="term" value="F:ubiquitin-protein transferase activity"/>
    <property type="evidence" value="ECO:0000318"/>
    <property type="project" value="GO_Central"/>
</dbReference>
<evidence type="ECO:0000256" key="1">
    <source>
        <dbReference type="ARBA" id="ARBA00000900"/>
    </source>
</evidence>
<evidence type="ECO:0000256" key="14">
    <source>
        <dbReference type="PROSITE-ProRule" id="PRU00175"/>
    </source>
</evidence>
<dbReference type="Pfam" id="PF12483">
    <property type="entry name" value="GIDE"/>
    <property type="match status" value="1"/>
</dbReference>
<evidence type="ECO:0000256" key="9">
    <source>
        <dbReference type="ARBA" id="ARBA00022787"/>
    </source>
</evidence>
<evidence type="ECO:0000256" key="4">
    <source>
        <dbReference type="ARBA" id="ARBA00022679"/>
    </source>
</evidence>
<dbReference type="eggNOG" id="KOG1571">
    <property type="taxonomic scope" value="Eukaryota"/>
</dbReference>
<dbReference type="SUPFAM" id="SSF57850">
    <property type="entry name" value="RING/U-box"/>
    <property type="match status" value="1"/>
</dbReference>
<evidence type="ECO:0000256" key="2">
    <source>
        <dbReference type="ARBA" id="ARBA00004374"/>
    </source>
</evidence>
<dbReference type="OMA" id="FRSANEM"/>
<dbReference type="PANTHER" id="PTHR12183">
    <property type="entry name" value="MITOCHONDRIAL UBIQUITIN LIGASE ACTIVATOR OF NFKB 1"/>
    <property type="match status" value="1"/>
</dbReference>
<dbReference type="GO" id="GO:0061630">
    <property type="term" value="F:ubiquitin protein ligase activity"/>
    <property type="evidence" value="ECO:0007669"/>
    <property type="project" value="UniProtKB-EC"/>
</dbReference>
<keyword evidence="5 15" id="KW-0812">Transmembrane</keyword>
<name>A7SA58_NEMVE</name>
<keyword evidence="11 15" id="KW-1133">Transmembrane helix</keyword>
<feature type="transmembrane region" description="Helical" evidence="15">
    <location>
        <begin position="233"/>
        <end position="256"/>
    </location>
</feature>
<evidence type="ECO:0000256" key="6">
    <source>
        <dbReference type="ARBA" id="ARBA00022723"/>
    </source>
</evidence>
<evidence type="ECO:0000313" key="18">
    <source>
        <dbReference type="Proteomes" id="UP000001593"/>
    </source>
</evidence>
<dbReference type="InterPro" id="IPR022170">
    <property type="entry name" value="MUL1-like"/>
</dbReference>
<dbReference type="InterPro" id="IPR051652">
    <property type="entry name" value="MDM2_MDM4_MUL1"/>
</dbReference>
<feature type="domain" description="RING-type" evidence="16">
    <location>
        <begin position="295"/>
        <end position="330"/>
    </location>
</feature>
<evidence type="ECO:0000256" key="15">
    <source>
        <dbReference type="SAM" id="Phobius"/>
    </source>
</evidence>
<dbReference type="Proteomes" id="UP000001593">
    <property type="component" value="Unassembled WGS sequence"/>
</dbReference>
<dbReference type="STRING" id="45351.A7SA58"/>